<evidence type="ECO:0000313" key="1">
    <source>
        <dbReference type="EMBL" id="OAH59254.1"/>
    </source>
</evidence>
<dbReference type="Proteomes" id="UP000077271">
    <property type="component" value="Unassembled WGS sequence"/>
</dbReference>
<reference evidence="1 2" key="1">
    <citation type="submission" date="2016-01" db="EMBL/GenBank/DDBJ databases">
        <title>Investigation of taxonomic status of Bacillus aminovorans.</title>
        <authorList>
            <person name="Verma A."/>
            <person name="Pal Y."/>
            <person name="Krishnamurthi S."/>
        </authorList>
    </citation>
    <scope>NUCLEOTIDE SEQUENCE [LARGE SCALE GENOMIC DNA]</scope>
    <source>
        <strain evidence="1 2">DSM 4337</strain>
    </source>
</reference>
<accession>A0A177L1I3</accession>
<proteinExistence type="predicted"/>
<organism evidence="1 2">
    <name type="scientific">Domibacillus aminovorans</name>
    <dbReference type="NCBI Taxonomy" id="29332"/>
    <lineage>
        <taxon>Bacteria</taxon>
        <taxon>Bacillati</taxon>
        <taxon>Bacillota</taxon>
        <taxon>Bacilli</taxon>
        <taxon>Bacillales</taxon>
        <taxon>Bacillaceae</taxon>
        <taxon>Domibacillus</taxon>
    </lineage>
</organism>
<gene>
    <name evidence="1" type="ORF">AWH48_16065</name>
</gene>
<protein>
    <submittedName>
        <fullName evidence="1">Uncharacterized protein</fullName>
    </submittedName>
</protein>
<evidence type="ECO:0000313" key="2">
    <source>
        <dbReference type="Proteomes" id="UP000077271"/>
    </source>
</evidence>
<sequence>MKIKELIKLILLEAVKFHGLFRLWNVQEKEVTEPLFFSEILKCIGDNDNDWNLGVFNWFHEDEINFEDWQELTVDVLPMVMTEQG</sequence>
<dbReference type="AlphaFoldDB" id="A0A177L1I3"/>
<comment type="caution">
    <text evidence="1">The sequence shown here is derived from an EMBL/GenBank/DDBJ whole genome shotgun (WGS) entry which is preliminary data.</text>
</comment>
<dbReference type="EMBL" id="LQWZ01000004">
    <property type="protein sequence ID" value="OAH59254.1"/>
    <property type="molecule type" value="Genomic_DNA"/>
</dbReference>
<name>A0A177L1I3_9BACI</name>